<sequence>MIRRGLDSSPLMMVVRSCLFTNLRSRLMDSVLLLKVNLLSIRLSLITMEDPRLLV</sequence>
<dbReference type="AlphaFoldDB" id="I3SE37"/>
<reference evidence="1" key="1">
    <citation type="submission" date="2012-05" db="EMBL/GenBank/DDBJ databases">
        <authorList>
            <person name="Krishnakumar V."/>
            <person name="Cheung F."/>
            <person name="Xiao Y."/>
            <person name="Chan A."/>
            <person name="Moskal W.A."/>
            <person name="Town C.D."/>
        </authorList>
    </citation>
    <scope>NUCLEOTIDE SEQUENCE</scope>
</reference>
<accession>I3SE37</accession>
<proteinExistence type="evidence at transcript level"/>
<name>I3SE37_MEDTR</name>
<dbReference type="EMBL" id="BT138734">
    <property type="protein sequence ID" value="AFK38529.1"/>
    <property type="molecule type" value="mRNA"/>
</dbReference>
<protein>
    <submittedName>
        <fullName evidence="1">Uncharacterized protein</fullName>
    </submittedName>
</protein>
<organism evidence="1">
    <name type="scientific">Medicago truncatula</name>
    <name type="common">Barrel medic</name>
    <name type="synonym">Medicago tribuloides</name>
    <dbReference type="NCBI Taxonomy" id="3880"/>
    <lineage>
        <taxon>Eukaryota</taxon>
        <taxon>Viridiplantae</taxon>
        <taxon>Streptophyta</taxon>
        <taxon>Embryophyta</taxon>
        <taxon>Tracheophyta</taxon>
        <taxon>Spermatophyta</taxon>
        <taxon>Magnoliopsida</taxon>
        <taxon>eudicotyledons</taxon>
        <taxon>Gunneridae</taxon>
        <taxon>Pentapetalae</taxon>
        <taxon>rosids</taxon>
        <taxon>fabids</taxon>
        <taxon>Fabales</taxon>
        <taxon>Fabaceae</taxon>
        <taxon>Papilionoideae</taxon>
        <taxon>50 kb inversion clade</taxon>
        <taxon>NPAAA clade</taxon>
        <taxon>Hologalegina</taxon>
        <taxon>IRL clade</taxon>
        <taxon>Trifolieae</taxon>
        <taxon>Medicago</taxon>
    </lineage>
</organism>
<evidence type="ECO:0000313" key="1">
    <source>
        <dbReference type="EMBL" id="AFK38529.1"/>
    </source>
</evidence>